<evidence type="ECO:0000259" key="1">
    <source>
        <dbReference type="Pfam" id="PF13175"/>
    </source>
</evidence>
<dbReference type="EMBL" id="PEZG01000051">
    <property type="protein sequence ID" value="PIS15716.1"/>
    <property type="molecule type" value="Genomic_DNA"/>
</dbReference>
<dbReference type="InterPro" id="IPR041685">
    <property type="entry name" value="AAA_GajA/Old/RecF-like"/>
</dbReference>
<name>A0A2H0WST0_9BACT</name>
<accession>A0A2H0WST0</accession>
<dbReference type="Gene3D" id="3.40.50.300">
    <property type="entry name" value="P-loop containing nucleotide triphosphate hydrolases"/>
    <property type="match status" value="1"/>
</dbReference>
<comment type="caution">
    <text evidence="2">The sequence shown here is derived from an EMBL/GenBank/DDBJ whole genome shotgun (WGS) entry which is preliminary data.</text>
</comment>
<dbReference type="AlphaFoldDB" id="A0A2H0WST0"/>
<proteinExistence type="predicted"/>
<dbReference type="Proteomes" id="UP000231198">
    <property type="component" value="Unassembled WGS sequence"/>
</dbReference>
<dbReference type="InterPro" id="IPR027417">
    <property type="entry name" value="P-loop_NTPase"/>
</dbReference>
<dbReference type="Pfam" id="PF13175">
    <property type="entry name" value="AAA_15"/>
    <property type="match status" value="1"/>
</dbReference>
<dbReference type="GO" id="GO:0006302">
    <property type="term" value="P:double-strand break repair"/>
    <property type="evidence" value="ECO:0007669"/>
    <property type="project" value="TreeGrafter"/>
</dbReference>
<dbReference type="SUPFAM" id="SSF52540">
    <property type="entry name" value="P-loop containing nucleoside triphosphate hydrolases"/>
    <property type="match status" value="1"/>
</dbReference>
<gene>
    <name evidence="2" type="ORF">COT62_02260</name>
</gene>
<dbReference type="PANTHER" id="PTHR32182:SF22">
    <property type="entry name" value="ATP-DEPENDENT ENDONUCLEASE, OLD FAMILY-RELATED"/>
    <property type="match status" value="1"/>
</dbReference>
<feature type="non-terminal residue" evidence="2">
    <location>
        <position position="1"/>
    </location>
</feature>
<reference evidence="3" key="1">
    <citation type="submission" date="2017-09" db="EMBL/GenBank/DDBJ databases">
        <title>Depth-based differentiation of microbial function through sediment-hosted aquifers and enrichment of novel symbionts in the deep terrestrial subsurface.</title>
        <authorList>
            <person name="Probst A.J."/>
            <person name="Ladd B."/>
            <person name="Jarett J.K."/>
            <person name="Geller-Mcgrath D.E."/>
            <person name="Sieber C.M.K."/>
            <person name="Emerson J.B."/>
            <person name="Anantharaman K."/>
            <person name="Thomas B.C."/>
            <person name="Malmstrom R."/>
            <person name="Stieglmeier M."/>
            <person name="Klingl A."/>
            <person name="Woyke T."/>
            <person name="Ryan C.M."/>
            <person name="Banfield J.F."/>
        </authorList>
    </citation>
    <scope>NUCLEOTIDE SEQUENCE [LARGE SCALE GENOMIC DNA]</scope>
</reference>
<dbReference type="GO" id="GO:0000731">
    <property type="term" value="P:DNA synthesis involved in DNA repair"/>
    <property type="evidence" value="ECO:0007669"/>
    <property type="project" value="TreeGrafter"/>
</dbReference>
<dbReference type="PANTHER" id="PTHR32182">
    <property type="entry name" value="DNA REPLICATION AND REPAIR PROTEIN RECF"/>
    <property type="match status" value="1"/>
</dbReference>
<sequence length="400" mass="45523">PTLEYVSTKKFLEDVAKYGKATPISKMFSAVLEKMLESDPQYSAFKKQFSELFGDAEDPSKKTQVRKSIDDIGGIVAAFLQKQFPDCVDIKFKVENPELEDLFKKFKTTVDDGIENDSSEKGDGMQRALMLAIIQAYANFRKTNGESKDFLFMIDEAELHLHPTAQRALKNALIEVSEAGDQVLVNTHSSVLVVDEHTNQSIYKVEKINKITCILPIIELEKPYIIYELLGGSPADLLLPRNFLVVEGKSDLEFVTRVIRRHYKDRKDIQVIAADGDVIQAQRSMNAIEQIFKPLERSIYKGKLVLYLDKQTNRAAISTFLTNHPYIQTNNQFVESPQESIEEYYPATWKKTNIKVKKMTGSEKITLAQNVGDNITRQQFETEMKLFFEAVSKCWGAAFD</sequence>
<feature type="domain" description="Endonuclease GajA/Old nuclease/RecF-like AAA" evidence="1">
    <location>
        <begin position="21"/>
        <end position="193"/>
    </location>
</feature>
<organism evidence="2 3">
    <name type="scientific">Candidatus Roizmanbacteria bacterium CG09_land_8_20_14_0_10_41_9</name>
    <dbReference type="NCBI Taxonomy" id="1974850"/>
    <lineage>
        <taxon>Bacteria</taxon>
        <taxon>Candidatus Roizmaniibacteriota</taxon>
    </lineage>
</organism>
<evidence type="ECO:0000313" key="3">
    <source>
        <dbReference type="Proteomes" id="UP000231198"/>
    </source>
</evidence>
<protein>
    <submittedName>
        <fullName evidence="2">Chromosome segregation protein SMC</fullName>
    </submittedName>
</protein>
<evidence type="ECO:0000313" key="2">
    <source>
        <dbReference type="EMBL" id="PIS15716.1"/>
    </source>
</evidence>